<feature type="region of interest" description="Disordered" evidence="1">
    <location>
        <begin position="1"/>
        <end position="22"/>
    </location>
</feature>
<evidence type="ECO:0000256" key="1">
    <source>
        <dbReference type="SAM" id="MobiDB-lite"/>
    </source>
</evidence>
<name>A0ABS7NX22_9NOCA</name>
<evidence type="ECO:0000313" key="2">
    <source>
        <dbReference type="EMBL" id="MBY6322594.1"/>
    </source>
</evidence>
<gene>
    <name evidence="2" type="ORF">HQ605_17355</name>
</gene>
<keyword evidence="3" id="KW-1185">Reference proteome</keyword>
<organism evidence="2 3">
    <name type="scientific">Rhodococcoides kroppenstedtii</name>
    <dbReference type="NCBI Taxonomy" id="293050"/>
    <lineage>
        <taxon>Bacteria</taxon>
        <taxon>Bacillati</taxon>
        <taxon>Actinomycetota</taxon>
        <taxon>Actinomycetes</taxon>
        <taxon>Mycobacteriales</taxon>
        <taxon>Nocardiaceae</taxon>
        <taxon>Rhodococcoides</taxon>
    </lineage>
</organism>
<comment type="caution">
    <text evidence="2">The sequence shown here is derived from an EMBL/GenBank/DDBJ whole genome shotgun (WGS) entry which is preliminary data.</text>
</comment>
<reference evidence="2 3" key="1">
    <citation type="submission" date="2020-06" db="EMBL/GenBank/DDBJ databases">
        <title>Taxonomy, biology and ecology of Rhodococcus bacteria occurring in California pistachio and other woody hosts as revealed by genome sequence analyses.</title>
        <authorList>
            <person name="Gai Y."/>
            <person name="Riely B."/>
        </authorList>
    </citation>
    <scope>NUCLEOTIDE SEQUENCE [LARGE SCALE GENOMIC DNA]</scope>
    <source>
        <strain evidence="2 3">BP-284</strain>
    </source>
</reference>
<accession>A0ABS7NX22</accession>
<dbReference type="RefSeq" id="WP_157889494.1">
    <property type="nucleotide sequence ID" value="NZ_JABUKE010000023.1"/>
</dbReference>
<dbReference type="Proteomes" id="UP001520140">
    <property type="component" value="Unassembled WGS sequence"/>
</dbReference>
<proteinExistence type="predicted"/>
<protein>
    <submittedName>
        <fullName evidence="2">Uncharacterized protein</fullName>
    </submittedName>
</protein>
<sequence length="248" mass="25808">MTASITTEPITTEPDTTEPNTTEVGAAAPVAAPSDLTASVLRAVPRESSPFWFPGWRDTEAALLDAVFSARASYGGPTTGVRDVVATWRTHRQGRTDDLSAFAACDGDGLADLLGNRQRVPGNRTTKAAAVVAAAAALTEAGVRSAADVTDTEALRRAVVDVPGLGERTWLCFLGALGVVTDDAEALVASFLREVTGSTDDLDTAAVDDLLGAIAGELAVDVPTVRHALWRHQRVVTGRRSPAPPPVA</sequence>
<evidence type="ECO:0000313" key="3">
    <source>
        <dbReference type="Proteomes" id="UP001520140"/>
    </source>
</evidence>
<dbReference type="EMBL" id="JABUKG010000022">
    <property type="protein sequence ID" value="MBY6322594.1"/>
    <property type="molecule type" value="Genomic_DNA"/>
</dbReference>